<dbReference type="VEuPathDB" id="FungiDB:CC1G_14342"/>
<proteinExistence type="predicted"/>
<organism evidence="2 3">
    <name type="scientific">Coprinopsis cinerea (strain Okayama-7 / 130 / ATCC MYA-4618 / FGSC 9003)</name>
    <name type="common">Inky cap fungus</name>
    <name type="synonym">Hormographiella aspergillata</name>
    <dbReference type="NCBI Taxonomy" id="240176"/>
    <lineage>
        <taxon>Eukaryota</taxon>
        <taxon>Fungi</taxon>
        <taxon>Dikarya</taxon>
        <taxon>Basidiomycota</taxon>
        <taxon>Agaricomycotina</taxon>
        <taxon>Agaricomycetes</taxon>
        <taxon>Agaricomycetidae</taxon>
        <taxon>Agaricales</taxon>
        <taxon>Agaricineae</taxon>
        <taxon>Psathyrellaceae</taxon>
        <taxon>Coprinopsis</taxon>
    </lineage>
</organism>
<comment type="caution">
    <text evidence="2">The sequence shown here is derived from an EMBL/GenBank/DDBJ whole genome shotgun (WGS) entry which is preliminary data.</text>
</comment>
<feature type="compositionally biased region" description="Basic and acidic residues" evidence="1">
    <location>
        <begin position="45"/>
        <end position="72"/>
    </location>
</feature>
<protein>
    <submittedName>
        <fullName evidence="2">Uncharacterized protein</fullName>
    </submittedName>
</protein>
<dbReference type="AlphaFoldDB" id="D6RLX8"/>
<dbReference type="InParanoid" id="D6RLX8"/>
<gene>
    <name evidence="2" type="ORF">CC1G_14342</name>
</gene>
<name>D6RLX8_COPC7</name>
<keyword evidence="3" id="KW-1185">Reference proteome</keyword>
<dbReference type="KEGG" id="cci:CC1G_14342"/>
<evidence type="ECO:0000313" key="2">
    <source>
        <dbReference type="EMBL" id="EFI27849.1"/>
    </source>
</evidence>
<evidence type="ECO:0000313" key="3">
    <source>
        <dbReference type="Proteomes" id="UP000001861"/>
    </source>
</evidence>
<dbReference type="RefSeq" id="XP_002911343.1">
    <property type="nucleotide sequence ID" value="XM_002911297.1"/>
</dbReference>
<dbReference type="HOGENOM" id="CLU_2497807_0_0_1"/>
<accession>D6RLX8</accession>
<dbReference type="EMBL" id="AACS02000004">
    <property type="protein sequence ID" value="EFI27849.1"/>
    <property type="molecule type" value="Genomic_DNA"/>
</dbReference>
<sequence length="86" mass="9672">MPPKNKATPEPLPEPLKIRIIRAVVDTAPSHEEASNRSTPAPSAHQEKRQRNDGREEYVDAGDEHEKLKEIPEVTSPTSCHVLRTR</sequence>
<dbReference type="Proteomes" id="UP000001861">
    <property type="component" value="Unassembled WGS sequence"/>
</dbReference>
<evidence type="ECO:0000256" key="1">
    <source>
        <dbReference type="SAM" id="MobiDB-lite"/>
    </source>
</evidence>
<reference evidence="2 3" key="1">
    <citation type="journal article" date="2010" name="Proc. Natl. Acad. Sci. U.S.A.">
        <title>Insights into evolution of multicellular fungi from the assembled chromosomes of the mushroom Coprinopsis cinerea (Coprinus cinereus).</title>
        <authorList>
            <person name="Stajich J.E."/>
            <person name="Wilke S.K."/>
            <person name="Ahren D."/>
            <person name="Au C.H."/>
            <person name="Birren B.W."/>
            <person name="Borodovsky M."/>
            <person name="Burns C."/>
            <person name="Canback B."/>
            <person name="Casselton L.A."/>
            <person name="Cheng C.K."/>
            <person name="Deng J."/>
            <person name="Dietrich F.S."/>
            <person name="Fargo D.C."/>
            <person name="Farman M.L."/>
            <person name="Gathman A.C."/>
            <person name="Goldberg J."/>
            <person name="Guigo R."/>
            <person name="Hoegger P.J."/>
            <person name="Hooker J.B."/>
            <person name="Huggins A."/>
            <person name="James T.Y."/>
            <person name="Kamada T."/>
            <person name="Kilaru S."/>
            <person name="Kodira C."/>
            <person name="Kues U."/>
            <person name="Kupfer D."/>
            <person name="Kwan H.S."/>
            <person name="Lomsadze A."/>
            <person name="Li W."/>
            <person name="Lilly W.W."/>
            <person name="Ma L.J."/>
            <person name="Mackey A.J."/>
            <person name="Manning G."/>
            <person name="Martin F."/>
            <person name="Muraguchi H."/>
            <person name="Natvig D.O."/>
            <person name="Palmerini H."/>
            <person name="Ramesh M.A."/>
            <person name="Rehmeyer C.J."/>
            <person name="Roe B.A."/>
            <person name="Shenoy N."/>
            <person name="Stanke M."/>
            <person name="Ter-Hovhannisyan V."/>
            <person name="Tunlid A."/>
            <person name="Velagapudi R."/>
            <person name="Vision T.J."/>
            <person name="Zeng Q."/>
            <person name="Zolan M.E."/>
            <person name="Pukkila P.J."/>
        </authorList>
    </citation>
    <scope>NUCLEOTIDE SEQUENCE [LARGE SCALE GENOMIC DNA]</scope>
    <source>
        <strain evidence="3">Okayama-7 / 130 / ATCC MYA-4618 / FGSC 9003</strain>
    </source>
</reference>
<feature type="region of interest" description="Disordered" evidence="1">
    <location>
        <begin position="26"/>
        <end position="86"/>
    </location>
</feature>
<dbReference type="GeneID" id="9379877"/>